<dbReference type="GO" id="GO:0016812">
    <property type="term" value="F:hydrolase activity, acting on carbon-nitrogen (but not peptide) bonds, in cyclic amides"/>
    <property type="evidence" value="ECO:0007669"/>
    <property type="project" value="TreeGrafter"/>
</dbReference>
<dbReference type="PANTHER" id="PTHR11647">
    <property type="entry name" value="HYDRANTOINASE/DIHYDROPYRIMIDINASE FAMILY MEMBER"/>
    <property type="match status" value="1"/>
</dbReference>
<dbReference type="Gene3D" id="3.20.20.140">
    <property type="entry name" value="Metal-dependent hydrolases"/>
    <property type="match status" value="1"/>
</dbReference>
<dbReference type="RefSeq" id="WP_133882188.1">
    <property type="nucleotide sequence ID" value="NZ_MWIN01000002.1"/>
</dbReference>
<dbReference type="InterPro" id="IPR032466">
    <property type="entry name" value="Metal_Hydrolase"/>
</dbReference>
<evidence type="ECO:0000313" key="2">
    <source>
        <dbReference type="EMBL" id="TDU28657.1"/>
    </source>
</evidence>
<dbReference type="AlphaFoldDB" id="A0A4S3KAW1"/>
<reference evidence="2 3" key="1">
    <citation type="submission" date="2019-03" db="EMBL/GenBank/DDBJ databases">
        <title>Genomic Encyclopedia of Type Strains, Phase IV (KMG-IV): sequencing the most valuable type-strain genomes for metagenomic binning, comparative biology and taxonomic classification.</title>
        <authorList>
            <person name="Goeker M."/>
        </authorList>
    </citation>
    <scope>NUCLEOTIDE SEQUENCE [LARGE SCALE GENOMIC DNA]</scope>
    <source>
        <strain evidence="2 3">DSM 26377</strain>
    </source>
</reference>
<protein>
    <submittedName>
        <fullName evidence="2">N-acyl-D-aspartate/D-glutamate deacylase</fullName>
    </submittedName>
</protein>
<dbReference type="OrthoDB" id="9766983at2"/>
<dbReference type="CDD" id="cd01297">
    <property type="entry name" value="D-aminoacylase"/>
    <property type="match status" value="1"/>
</dbReference>
<feature type="domain" description="Amidohydrolase 3" evidence="1">
    <location>
        <begin position="46"/>
        <end position="554"/>
    </location>
</feature>
<dbReference type="GO" id="GO:0005829">
    <property type="term" value="C:cytosol"/>
    <property type="evidence" value="ECO:0007669"/>
    <property type="project" value="TreeGrafter"/>
</dbReference>
<dbReference type="InterPro" id="IPR050378">
    <property type="entry name" value="Metallo-dep_Hydrolases_sf"/>
</dbReference>
<name>A0A4S3KAW1_9GAMM</name>
<accession>A0A4S3KAW1</accession>
<organism evidence="2 3">
    <name type="scientific">Panacagrimonas perspica</name>
    <dbReference type="NCBI Taxonomy" id="381431"/>
    <lineage>
        <taxon>Bacteria</taxon>
        <taxon>Pseudomonadati</taxon>
        <taxon>Pseudomonadota</taxon>
        <taxon>Gammaproteobacteria</taxon>
        <taxon>Nevskiales</taxon>
        <taxon>Nevskiaceae</taxon>
        <taxon>Panacagrimonas</taxon>
    </lineage>
</organism>
<dbReference type="Proteomes" id="UP000295341">
    <property type="component" value="Unassembled WGS sequence"/>
</dbReference>
<evidence type="ECO:0000259" key="1">
    <source>
        <dbReference type="Pfam" id="PF07969"/>
    </source>
</evidence>
<dbReference type="Pfam" id="PF07969">
    <property type="entry name" value="Amidohydro_3"/>
    <property type="match status" value="1"/>
</dbReference>
<sequence length="581" mass="62947">MADFDVLIRAGQIVDGTGAAPFIADLAIRNGRIAQIAPRIAGTATQEIDAKGKAVTPGFVDVHTHYDGQATWDSHLAPSSNLGTTTVVLGNCGVGFAPCRKSDRDVLVQLMEGVEEIPGSALAAGIRWNWESFPEFLDALESKPRDIDVAAFLPHAPLRVYVMGQRGVDREDATPADIEAMQKLVREAMDAGAVGFSSSRTMLHRSSSGESVPTMGADVKELKALGGCLSGEQGHVMQFISDWVDADAEFGILRDVSAKTGAKGTFTLVALDKPPAGMNPDPNLWREQLERLETAQAQGLDIRGQVISRPIGVLLGHPATMSPFYKRPTYMQAAAIADKAQRLAMLRDPAIKAQILSEKNDRPHVFIELFEHAFDQMYPMEEPINYLPNSDDSVAACARREGREPMEWLYDFLLGNEGRNLLYTPLTSKSGRVIAEFLKHPHTISALGDGGAHVGSICDSSANLFLLTRWVRDEKLLDLAQGIRRITHDPASFFSMNDRGVLAPGMKADINILDIDKLMLKTPRKVEDLPGGGSRFIQDCEGIEATFVAGEMIYRNGVPTGTLPGKLVRGLQAAPARGPAS</sequence>
<dbReference type="PANTHER" id="PTHR11647:SF1">
    <property type="entry name" value="COLLAPSIN RESPONSE MEDIATOR PROTEIN"/>
    <property type="match status" value="1"/>
</dbReference>
<dbReference type="Gene3D" id="2.30.40.10">
    <property type="entry name" value="Urease, subunit C, domain 1"/>
    <property type="match status" value="1"/>
</dbReference>
<gene>
    <name evidence="2" type="ORF">DFR24_3032</name>
</gene>
<dbReference type="InterPro" id="IPR013108">
    <property type="entry name" value="Amidohydro_3"/>
</dbReference>
<dbReference type="InterPro" id="IPR011059">
    <property type="entry name" value="Metal-dep_hydrolase_composite"/>
</dbReference>
<proteinExistence type="predicted"/>
<dbReference type="EMBL" id="SOBT01000009">
    <property type="protein sequence ID" value="TDU28657.1"/>
    <property type="molecule type" value="Genomic_DNA"/>
</dbReference>
<dbReference type="SUPFAM" id="SSF51338">
    <property type="entry name" value="Composite domain of metallo-dependent hydrolases"/>
    <property type="match status" value="1"/>
</dbReference>
<keyword evidence="3" id="KW-1185">Reference proteome</keyword>
<comment type="caution">
    <text evidence="2">The sequence shown here is derived from an EMBL/GenBank/DDBJ whole genome shotgun (WGS) entry which is preliminary data.</text>
</comment>
<evidence type="ECO:0000313" key="3">
    <source>
        <dbReference type="Proteomes" id="UP000295341"/>
    </source>
</evidence>
<dbReference type="SUPFAM" id="SSF51556">
    <property type="entry name" value="Metallo-dependent hydrolases"/>
    <property type="match status" value="1"/>
</dbReference>